<proteinExistence type="predicted"/>
<gene>
    <name evidence="1" type="ORF">ACFSVN_05005</name>
</gene>
<protein>
    <recommendedName>
        <fullName evidence="3">MBG domain-containing protein</fullName>
    </recommendedName>
</protein>
<evidence type="ECO:0008006" key="3">
    <source>
        <dbReference type="Google" id="ProtNLM"/>
    </source>
</evidence>
<accession>A0ABW5JJM7</accession>
<feature type="non-terminal residue" evidence="1">
    <location>
        <position position="192"/>
    </location>
</feature>
<evidence type="ECO:0000313" key="1">
    <source>
        <dbReference type="EMBL" id="MFD2531797.1"/>
    </source>
</evidence>
<reference evidence="2" key="1">
    <citation type="journal article" date="2019" name="Int. J. Syst. Evol. Microbiol.">
        <title>The Global Catalogue of Microorganisms (GCM) 10K type strain sequencing project: providing services to taxonomists for standard genome sequencing and annotation.</title>
        <authorList>
            <consortium name="The Broad Institute Genomics Platform"/>
            <consortium name="The Broad Institute Genome Sequencing Center for Infectious Disease"/>
            <person name="Wu L."/>
            <person name="Ma J."/>
        </authorList>
    </citation>
    <scope>NUCLEOTIDE SEQUENCE [LARGE SCALE GENOMIC DNA]</scope>
    <source>
        <strain evidence="2">KCTC 52042</strain>
    </source>
</reference>
<evidence type="ECO:0000313" key="2">
    <source>
        <dbReference type="Proteomes" id="UP001597460"/>
    </source>
</evidence>
<name>A0ABW5JJM7_9BACT</name>
<dbReference type="EMBL" id="JBHULI010000016">
    <property type="protein sequence ID" value="MFD2531797.1"/>
    <property type="molecule type" value="Genomic_DNA"/>
</dbReference>
<feature type="non-terminal residue" evidence="1">
    <location>
        <position position="1"/>
    </location>
</feature>
<keyword evidence="2" id="KW-1185">Reference proteome</keyword>
<dbReference type="Proteomes" id="UP001597460">
    <property type="component" value="Unassembled WGS sequence"/>
</dbReference>
<organism evidence="1 2">
    <name type="scientific">Gracilimonas halophila</name>
    <dbReference type="NCBI Taxonomy" id="1834464"/>
    <lineage>
        <taxon>Bacteria</taxon>
        <taxon>Pseudomonadati</taxon>
        <taxon>Balneolota</taxon>
        <taxon>Balneolia</taxon>
        <taxon>Balneolales</taxon>
        <taxon>Balneolaceae</taxon>
        <taxon>Gracilimonas</taxon>
    </lineage>
</organism>
<comment type="caution">
    <text evidence="1">The sequence shown here is derived from an EMBL/GenBank/DDBJ whole genome shotgun (WGS) entry which is preliminary data.</text>
</comment>
<sequence>TDYTVSYSNNTDVGTAGVTITGTGNYSGSLETSFEIIPIDTSGLNLDPIADQLFNGSELTPSVHVTDGDTTLAEGTDYTVSYSNNTGVGTAMVTVELQNGYSGILETTFEITPKDVSALTIDPVSDREYTGLAITPSTSLQNGGVSLTEGTDYTVSYSNNTDVGTAGVTITGTGNYSGSLETTFEITPKDVS</sequence>